<keyword evidence="2" id="KW-1185">Reference proteome</keyword>
<protein>
    <submittedName>
        <fullName evidence="1">DUF2184 domain-containing protein</fullName>
    </submittedName>
</protein>
<dbReference type="Proteomes" id="UP000660021">
    <property type="component" value="Unassembled WGS sequence"/>
</dbReference>
<reference evidence="1 2" key="1">
    <citation type="submission" date="2020-08" db="EMBL/GenBank/DDBJ databases">
        <title>Genome public.</title>
        <authorList>
            <person name="Liu C."/>
            <person name="Sun Q."/>
        </authorList>
    </citation>
    <scope>NUCLEOTIDE SEQUENCE [LARGE SCALE GENOMIC DNA]</scope>
    <source>
        <strain evidence="1 2">New-38</strain>
    </source>
</reference>
<comment type="caution">
    <text evidence="1">The sequence shown here is derived from an EMBL/GenBank/DDBJ whole genome shotgun (WGS) entry which is preliminary data.</text>
</comment>
<dbReference type="InterPro" id="IPR020049">
    <property type="entry name" value="Major_capsid-like"/>
</dbReference>
<name>A0ABR7HUA6_9FIRM</name>
<accession>A0ABR7HUA6</accession>
<proteinExistence type="predicted"/>
<organism evidence="1 2">
    <name type="scientific">Pseudoflavonifractor hominis</name>
    <dbReference type="NCBI Taxonomy" id="2763059"/>
    <lineage>
        <taxon>Bacteria</taxon>
        <taxon>Bacillati</taxon>
        <taxon>Bacillota</taxon>
        <taxon>Clostridia</taxon>
        <taxon>Eubacteriales</taxon>
        <taxon>Oscillospiraceae</taxon>
        <taxon>Pseudoflavonifractor</taxon>
    </lineage>
</organism>
<evidence type="ECO:0000313" key="1">
    <source>
        <dbReference type="EMBL" id="MBC5731113.1"/>
    </source>
</evidence>
<dbReference type="RefSeq" id="WP_186963856.1">
    <property type="nucleotide sequence ID" value="NZ_JACOPR010000005.1"/>
</dbReference>
<dbReference type="EMBL" id="JACOPR010000005">
    <property type="protein sequence ID" value="MBC5731113.1"/>
    <property type="molecule type" value="Genomic_DNA"/>
</dbReference>
<dbReference type="Pfam" id="PF09950">
    <property type="entry name" value="Major_capside"/>
    <property type="match status" value="1"/>
</dbReference>
<evidence type="ECO:0000313" key="2">
    <source>
        <dbReference type="Proteomes" id="UP000660021"/>
    </source>
</evidence>
<gene>
    <name evidence="1" type="ORF">H8S34_09760</name>
</gene>
<sequence>MAKFRNVGTVDGGVVRFHGAAPATGGIPTMDAEGVASGGAFLVSELEKRDPLIRKPLTSVTYPRDIPIQTGGGWVDYVSAMSVAYGITGGSGSGPVQAGGSNGLPVVQASVDKGVYKAHVFAVALRVMFQDMQRANFVGRSLDQLLQDGVRMAYDKHNDENVYVGLSEYETTGLINNPDATVSTVADGAKGNGNWATKTPDEILMDINTAITETWAQGEYDLGAMPNHILLPYEEYTDILTRKVSELATETIFDYVMRNNVAVKNGGKLFIGATRWCKGAGGSNTDRMVVYVHNDRFLKMDELVPMSRIMSAPNVANVCYDTAYMANLSEPQILYPQTITYWDNIGGDT</sequence>
<dbReference type="PIRSF" id="PIRSF029202">
    <property type="entry name" value="UCP029202"/>
    <property type="match status" value="1"/>
</dbReference>